<reference evidence="2 3" key="1">
    <citation type="submission" date="2019-07" db="EMBL/GenBank/DDBJ databases">
        <title>New species of Amycolatopsis and Streptomyces.</title>
        <authorList>
            <person name="Duangmal K."/>
            <person name="Teo W.F.A."/>
            <person name="Lipun K."/>
        </authorList>
    </citation>
    <scope>NUCLEOTIDE SEQUENCE [LARGE SCALE GENOMIC DNA]</scope>
    <source>
        <strain evidence="2 3">NBRC 106415</strain>
    </source>
</reference>
<sequence length="393" mass="42122">MSVHDQVVDLARGAEPVAVEWFGTSLRVHVPVPETLEYVADHHRVGPPTVGAPPYRSAALFAVAAPDILDKLRDQAARRTVSRRESFKGVWYAYWETADGATMVVDETHGYQHALLTRDFTSWAVVGERPEDLGLVVARTIRELVREDLLGMGAVTFHASAAELPDGTGVLLTGGSGAGKTTSAVRIGCSGGRVVGTDRSFLLRHDGEWLVVGLPETTRLGLGGARTLGLLGLVEGRVLSREQTLLARPGAPGKEAKLTLSNGEMTELLNCGYTPAATADSIVVLSGSPLASAARMEDLAPAEAHRALREHLLAPDPDYRVRWLSPDPAQDDAGSAAAELSALLTRQPARRLTWNPQLHCDERVVPLLTARTDTTPSSAAHRPHHNSGKEAIR</sequence>
<name>A0A5N8XDD5_9ACTN</name>
<accession>A0A5N8XDD5</accession>
<evidence type="ECO:0008006" key="4">
    <source>
        <dbReference type="Google" id="ProtNLM"/>
    </source>
</evidence>
<dbReference type="Gene3D" id="3.40.50.300">
    <property type="entry name" value="P-loop containing nucleotide triphosphate hydrolases"/>
    <property type="match status" value="1"/>
</dbReference>
<keyword evidence="3" id="KW-1185">Reference proteome</keyword>
<dbReference type="Proteomes" id="UP000400924">
    <property type="component" value="Unassembled WGS sequence"/>
</dbReference>
<evidence type="ECO:0000256" key="1">
    <source>
        <dbReference type="SAM" id="MobiDB-lite"/>
    </source>
</evidence>
<protein>
    <recommendedName>
        <fullName evidence="4">HPr kinase/phosphorylase C-terminal domain-containing protein</fullName>
    </recommendedName>
</protein>
<dbReference type="EMBL" id="VJZC01000047">
    <property type="protein sequence ID" value="MPY57520.1"/>
    <property type="molecule type" value="Genomic_DNA"/>
</dbReference>
<organism evidence="2 3">
    <name type="scientific">Streptomyces spongiae</name>
    <dbReference type="NCBI Taxonomy" id="565072"/>
    <lineage>
        <taxon>Bacteria</taxon>
        <taxon>Bacillati</taxon>
        <taxon>Actinomycetota</taxon>
        <taxon>Actinomycetes</taxon>
        <taxon>Kitasatosporales</taxon>
        <taxon>Streptomycetaceae</taxon>
        <taxon>Streptomyces</taxon>
    </lineage>
</organism>
<evidence type="ECO:0000313" key="2">
    <source>
        <dbReference type="EMBL" id="MPY57520.1"/>
    </source>
</evidence>
<dbReference type="AlphaFoldDB" id="A0A5N8XDD5"/>
<gene>
    <name evidence="2" type="ORF">FNH08_10220</name>
</gene>
<dbReference type="RefSeq" id="WP_152771120.1">
    <property type="nucleotide sequence ID" value="NZ_VJZC01000047.1"/>
</dbReference>
<dbReference type="OrthoDB" id="4238528at2"/>
<evidence type="ECO:0000313" key="3">
    <source>
        <dbReference type="Proteomes" id="UP000400924"/>
    </source>
</evidence>
<comment type="caution">
    <text evidence="2">The sequence shown here is derived from an EMBL/GenBank/DDBJ whole genome shotgun (WGS) entry which is preliminary data.</text>
</comment>
<feature type="region of interest" description="Disordered" evidence="1">
    <location>
        <begin position="371"/>
        <end position="393"/>
    </location>
</feature>
<dbReference type="SUPFAM" id="SSF53795">
    <property type="entry name" value="PEP carboxykinase-like"/>
    <property type="match status" value="1"/>
</dbReference>
<dbReference type="InterPro" id="IPR027417">
    <property type="entry name" value="P-loop_NTPase"/>
</dbReference>
<proteinExistence type="predicted"/>